<gene>
    <name evidence="4" type="ORF">BWR18_14910</name>
</gene>
<dbReference type="PROSITE" id="PS51257">
    <property type="entry name" value="PROKAR_LIPOPROTEIN"/>
    <property type="match status" value="1"/>
</dbReference>
<keyword evidence="2 3" id="KW-0732">Signal</keyword>
<name>A0A1P8MXS5_9RHOB</name>
<dbReference type="OrthoDB" id="9785326at2"/>
<evidence type="ECO:0000256" key="3">
    <source>
        <dbReference type="SAM" id="SignalP"/>
    </source>
</evidence>
<proteinExistence type="inferred from homology"/>
<feature type="signal peptide" evidence="3">
    <location>
        <begin position="1"/>
        <end position="24"/>
    </location>
</feature>
<organism evidence="4 5">
    <name type="scientific">Tateyamaria omphalii</name>
    <dbReference type="NCBI Taxonomy" id="299262"/>
    <lineage>
        <taxon>Bacteria</taxon>
        <taxon>Pseudomonadati</taxon>
        <taxon>Pseudomonadota</taxon>
        <taxon>Alphaproteobacteria</taxon>
        <taxon>Rhodobacterales</taxon>
        <taxon>Roseobacteraceae</taxon>
        <taxon>Tateyamaria</taxon>
    </lineage>
</organism>
<reference evidence="4 5" key="1">
    <citation type="submission" date="2017-01" db="EMBL/GenBank/DDBJ databases">
        <title>Complete genome of Tateyamaria omphalii DOK1-4 isolated from seawater in Dokdo.</title>
        <authorList>
            <person name="Kim J.H."/>
            <person name="Chi W.-J."/>
        </authorList>
    </citation>
    <scope>NUCLEOTIDE SEQUENCE [LARGE SCALE GENOMIC DNA]</scope>
    <source>
        <strain evidence="4 5">DOK1-4</strain>
    </source>
</reference>
<evidence type="ECO:0000313" key="4">
    <source>
        <dbReference type="EMBL" id="APX12833.1"/>
    </source>
</evidence>
<dbReference type="KEGG" id="tom:BWR18_14910"/>
<dbReference type="PANTHER" id="PTHR30035">
    <property type="entry name" value="LIPOPROTEIN VACJ-RELATED"/>
    <property type="match status" value="1"/>
</dbReference>
<dbReference type="Proteomes" id="UP000186336">
    <property type="component" value="Chromosome"/>
</dbReference>
<dbReference type="GO" id="GO:0120010">
    <property type="term" value="P:intermembrane phospholipid transfer"/>
    <property type="evidence" value="ECO:0007669"/>
    <property type="project" value="TreeGrafter"/>
</dbReference>
<accession>A0A1P8MXS5</accession>
<keyword evidence="4" id="KW-0449">Lipoprotein</keyword>
<dbReference type="InterPro" id="IPR007428">
    <property type="entry name" value="MlaA"/>
</dbReference>
<dbReference type="PANTHER" id="PTHR30035:SF3">
    <property type="entry name" value="INTERMEMBRANE PHOSPHOLIPID TRANSPORT SYSTEM LIPOPROTEIN MLAA"/>
    <property type="match status" value="1"/>
</dbReference>
<dbReference type="GO" id="GO:0016020">
    <property type="term" value="C:membrane"/>
    <property type="evidence" value="ECO:0007669"/>
    <property type="project" value="InterPro"/>
</dbReference>
<evidence type="ECO:0000256" key="1">
    <source>
        <dbReference type="ARBA" id="ARBA00010634"/>
    </source>
</evidence>
<feature type="chain" id="PRO_5012840065" evidence="3">
    <location>
        <begin position="25"/>
        <end position="253"/>
    </location>
</feature>
<evidence type="ECO:0000313" key="5">
    <source>
        <dbReference type="Proteomes" id="UP000186336"/>
    </source>
</evidence>
<keyword evidence="5" id="KW-1185">Reference proteome</keyword>
<dbReference type="Pfam" id="PF04333">
    <property type="entry name" value="MlaA"/>
    <property type="match status" value="1"/>
</dbReference>
<protein>
    <submittedName>
        <fullName evidence="4">VacJ lipoprotein</fullName>
    </submittedName>
</protein>
<dbReference type="STRING" id="299262.BWR18_14910"/>
<sequence>MSLFCRVRRAIVLLLAVGSLAACAASEQRAVQLDGVNDPYERQNRRVHAFNRGLDRAVVRPAAIGYSSVLPDEIEDSVSNFARNLGEPSVVVNSLLQGDLEGAGVSTVRFVTNSVLGIFGLFDVASDFQLPPHDTDFGETLYVWGVGEGAYLELPVLGPSTARNATGKVVDLFTNPLSYTVESPEQYYGTVAAAASGLSRRGRFSDTVDSILYESADSYAQARLIWLQNRRFELGDAGAAAEIDPFALDTEGF</sequence>
<evidence type="ECO:0000256" key="2">
    <source>
        <dbReference type="ARBA" id="ARBA00022729"/>
    </source>
</evidence>
<dbReference type="EMBL" id="CP019312">
    <property type="protein sequence ID" value="APX12833.1"/>
    <property type="molecule type" value="Genomic_DNA"/>
</dbReference>
<comment type="similarity">
    <text evidence="1">Belongs to the MlaA family.</text>
</comment>
<dbReference type="PRINTS" id="PR01805">
    <property type="entry name" value="VACJLIPOPROT"/>
</dbReference>
<dbReference type="AlphaFoldDB" id="A0A1P8MXS5"/>